<proteinExistence type="predicted"/>
<dbReference type="InterPro" id="IPR057000">
    <property type="entry name" value="Smaco_capsid"/>
</dbReference>
<dbReference type="GeneID" id="27815413"/>
<accession>A0A160HX16</accession>
<name>A0A160HX16_9VIRU</name>
<evidence type="ECO:0000313" key="2">
    <source>
        <dbReference type="Proteomes" id="UP000201298"/>
    </source>
</evidence>
<dbReference type="RefSeq" id="YP_009252315.1">
    <property type="nucleotide sequence ID" value="NC_030124.1"/>
</dbReference>
<dbReference type="KEGG" id="vg:27815413"/>
<evidence type="ECO:0000313" key="1">
    <source>
        <dbReference type="EMBL" id="ANC51533.1"/>
    </source>
</evidence>
<keyword evidence="2" id="KW-1185">Reference proteome</keyword>
<dbReference type="OrthoDB" id="16292at10239"/>
<organism evidence="1 2">
    <name type="scientific">Bovine faeces associated smacovirus 1</name>
    <dbReference type="NCBI Taxonomy" id="1843749"/>
    <lineage>
        <taxon>Viruses</taxon>
        <taxon>Monodnaviria</taxon>
        <taxon>Shotokuvirae</taxon>
        <taxon>Cressdnaviricota</taxon>
        <taxon>Arfiviricetes</taxon>
        <taxon>Cremevirales</taxon>
        <taxon>Smacoviridae</taxon>
        <taxon>Bonzesmacovirus</taxon>
        <taxon>Bonzesmacovirus bovas1</taxon>
    </lineage>
</organism>
<protein>
    <submittedName>
        <fullName evidence="1">Putative capsid protein</fullName>
    </submittedName>
</protein>
<dbReference type="Proteomes" id="UP000201298">
    <property type="component" value="Segment"/>
</dbReference>
<dbReference type="Pfam" id="PF23784">
    <property type="entry name" value="Smaco_capsid"/>
    <property type="match status" value="1"/>
</dbReference>
<dbReference type="EMBL" id="KT862223">
    <property type="protein sequence ID" value="ANC51533.1"/>
    <property type="molecule type" value="Genomic_DNA"/>
</dbReference>
<reference evidence="1 2" key="1">
    <citation type="journal article" date="2016" name="Infect. Genet. Evol.">
        <title>Circular replication-associated protein encoding DNA viruses identified in the faecal matter of various animals in New Zealand.</title>
        <authorList>
            <person name="Steel O."/>
            <person name="Kraberger S."/>
            <person name="Sikorski A."/>
            <person name="Young L.M."/>
            <person name="Catchpole R.J."/>
            <person name="Stevens A.J."/>
            <person name="Ladley J.J."/>
            <person name="Coray D.S."/>
            <person name="Stainton D."/>
            <person name="Dayaram A."/>
            <person name="Julian L."/>
            <person name="van Bysterveldt K."/>
            <person name="Varsani A."/>
        </authorList>
    </citation>
    <scope>NUCLEOTIDE SEQUENCE [LARGE SCALE GENOMIC DNA]</scope>
</reference>
<sequence length="317" mass="34531">MPTVHISETFDLSTKAGKLGLIGIHTPPRSLVELHYGPLMSNYRKIRFLGADVVLACASTLPLDPLKVGDGATLFNPADAMNPILYKAVSNNSFETLVAKIKGALPVLPSSAGSSIDRTENIDTSTTNYDDFDVYYGILSATFGWKKSMPQTGLVMRNLRPLMYPLLSDIGNDIMSASGNIVQDSTISNNRDTTSYSGIGRIARGKAQRAPALPLWQGIQSNSGILSPIPSTFPTTYVGAVIVPPCHTNGSVTYYRLRITWHIRFEGLCPYTEHSPFANFQMAGGATYWADYTGSSKDFEHDESTLSTNGFEIEKVM</sequence>